<evidence type="ECO:0000313" key="1">
    <source>
        <dbReference type="EMBL" id="MDR6271166.1"/>
    </source>
</evidence>
<accession>A0ABU1JFE1</accession>
<dbReference type="Pfam" id="PF01663">
    <property type="entry name" value="Phosphodiest"/>
    <property type="match status" value="1"/>
</dbReference>
<dbReference type="InterPro" id="IPR002591">
    <property type="entry name" value="Phosphodiest/P_Trfase"/>
</dbReference>
<keyword evidence="2" id="KW-1185">Reference proteome</keyword>
<dbReference type="PANTHER" id="PTHR10151:SF120">
    <property type="entry name" value="BIS(5'-ADENOSYL)-TRIPHOSPHATASE"/>
    <property type="match status" value="1"/>
</dbReference>
<dbReference type="Gene3D" id="3.40.720.10">
    <property type="entry name" value="Alkaline Phosphatase, subunit A"/>
    <property type="match status" value="1"/>
</dbReference>
<sequence length="371" mass="39712">MGAPGFENALALPPARRVCVVLVDGLGSALLKRKIAHAPFLRSVLNGTLAGAGHRTIQSAFPSTTASSLSSLGTGVEPGLHGMVGYDVLDPDQDKVVNLLGNWDAGVDPLRWQPYPTVFEKLDGVLPSATVSLPKFADSPMTRAALRGSRFVPAGSPHARTSAAAELMAAEPELLMYFYWSELDKAGHRHGVDSAQWEHELEELDAAVRRLATQLPAGTLLLLTADHGMIDVPESARIDYSRSAELVAGVRHTGGEPRLVQLYLEPDADAAALADAWQQAWGQQAWVLSRAEAVRSGYFGTVRPEVLPRIGDLLIAAREPVAFYDLRRSAPHAMAIVGQHGSLTKVERDVPLLRIPVDGKAGGKGRTGKRG</sequence>
<name>A0ABU1JFE1_9MICC</name>
<dbReference type="RefSeq" id="WP_374709730.1">
    <property type="nucleotide sequence ID" value="NZ_BAAAHY010000006.1"/>
</dbReference>
<proteinExistence type="predicted"/>
<evidence type="ECO:0008006" key="3">
    <source>
        <dbReference type="Google" id="ProtNLM"/>
    </source>
</evidence>
<dbReference type="SUPFAM" id="SSF53649">
    <property type="entry name" value="Alkaline phosphatase-like"/>
    <property type="match status" value="1"/>
</dbReference>
<dbReference type="EMBL" id="JAVDQF010000001">
    <property type="protein sequence ID" value="MDR6271166.1"/>
    <property type="molecule type" value="Genomic_DNA"/>
</dbReference>
<dbReference type="InterPro" id="IPR017850">
    <property type="entry name" value="Alkaline_phosphatase_core_sf"/>
</dbReference>
<dbReference type="Proteomes" id="UP001185069">
    <property type="component" value="Unassembled WGS sequence"/>
</dbReference>
<dbReference type="PANTHER" id="PTHR10151">
    <property type="entry name" value="ECTONUCLEOTIDE PYROPHOSPHATASE/PHOSPHODIESTERASE"/>
    <property type="match status" value="1"/>
</dbReference>
<organism evidence="1 2">
    <name type="scientific">Arthrobacter russicus</name>
    <dbReference type="NCBI Taxonomy" id="172040"/>
    <lineage>
        <taxon>Bacteria</taxon>
        <taxon>Bacillati</taxon>
        <taxon>Actinomycetota</taxon>
        <taxon>Actinomycetes</taxon>
        <taxon>Micrococcales</taxon>
        <taxon>Micrococcaceae</taxon>
        <taxon>Arthrobacter</taxon>
    </lineage>
</organism>
<gene>
    <name evidence="1" type="ORF">JOE69_003404</name>
</gene>
<evidence type="ECO:0000313" key="2">
    <source>
        <dbReference type="Proteomes" id="UP001185069"/>
    </source>
</evidence>
<reference evidence="1 2" key="1">
    <citation type="submission" date="2023-07" db="EMBL/GenBank/DDBJ databases">
        <title>Sequencing the genomes of 1000 actinobacteria strains.</title>
        <authorList>
            <person name="Klenk H.-P."/>
        </authorList>
    </citation>
    <scope>NUCLEOTIDE SEQUENCE [LARGE SCALE GENOMIC DNA]</scope>
    <source>
        <strain evidence="1 2">DSM 14555</strain>
    </source>
</reference>
<protein>
    <recommendedName>
        <fullName evidence="3">Alkaline phosphatase family protein</fullName>
    </recommendedName>
</protein>
<comment type="caution">
    <text evidence="1">The sequence shown here is derived from an EMBL/GenBank/DDBJ whole genome shotgun (WGS) entry which is preliminary data.</text>
</comment>